<feature type="compositionally biased region" description="Polar residues" evidence="1">
    <location>
        <begin position="211"/>
        <end position="226"/>
    </location>
</feature>
<proteinExistence type="predicted"/>
<evidence type="ECO:0008006" key="5">
    <source>
        <dbReference type="Google" id="ProtNLM"/>
    </source>
</evidence>
<dbReference type="AlphaFoldDB" id="A0A139AA53"/>
<organism evidence="3 4">
    <name type="scientific">Gonapodya prolifera (strain JEL478)</name>
    <name type="common">Monoblepharis prolifera</name>
    <dbReference type="NCBI Taxonomy" id="1344416"/>
    <lineage>
        <taxon>Eukaryota</taxon>
        <taxon>Fungi</taxon>
        <taxon>Fungi incertae sedis</taxon>
        <taxon>Chytridiomycota</taxon>
        <taxon>Chytridiomycota incertae sedis</taxon>
        <taxon>Monoblepharidomycetes</taxon>
        <taxon>Monoblepharidales</taxon>
        <taxon>Gonapodyaceae</taxon>
        <taxon>Gonapodya</taxon>
    </lineage>
</organism>
<evidence type="ECO:0000256" key="1">
    <source>
        <dbReference type="SAM" id="MobiDB-lite"/>
    </source>
</evidence>
<sequence>MAAKGRCWACWETTDSLDNPRIRACISCKDPDLRWIHKICIEKYLSSMMSPLSEFHVGKNDGFQCTRCCDPYNVSIEQVNPWKVVFGDKFLRCAMTLMTFCVLGLSVCCILVLREHNPKDTLVLDVLTFPIGDPQFPDYLPPPTSTANPEYEEKISLPLTAPPVLGLEHDFPASVVELSNTMALPRHFKSDTDLSPANPPSATPAPHPSTGVRTLSTAPRSRSELNANPELPPLTQSQPASINTLDEVVLRVELKISHFAVAIFALCHIVNVVTWRMVWLHASGKRVFVVKSYDEPVDGK</sequence>
<feature type="region of interest" description="Disordered" evidence="1">
    <location>
        <begin position="189"/>
        <end position="238"/>
    </location>
</feature>
<keyword evidence="2" id="KW-0472">Membrane</keyword>
<accession>A0A139AA53</accession>
<gene>
    <name evidence="3" type="ORF">M427DRAFT_58399</name>
</gene>
<keyword evidence="2" id="KW-0812">Transmembrane</keyword>
<dbReference type="OrthoDB" id="2154780at2759"/>
<protein>
    <recommendedName>
        <fullName evidence="5">RING-CH-type domain-containing protein</fullName>
    </recommendedName>
</protein>
<evidence type="ECO:0000313" key="3">
    <source>
        <dbReference type="EMBL" id="KXS13578.1"/>
    </source>
</evidence>
<keyword evidence="2" id="KW-1133">Transmembrane helix</keyword>
<evidence type="ECO:0000256" key="2">
    <source>
        <dbReference type="SAM" id="Phobius"/>
    </source>
</evidence>
<evidence type="ECO:0000313" key="4">
    <source>
        <dbReference type="Proteomes" id="UP000070544"/>
    </source>
</evidence>
<dbReference type="EMBL" id="KQ965776">
    <property type="protein sequence ID" value="KXS13578.1"/>
    <property type="molecule type" value="Genomic_DNA"/>
</dbReference>
<feature type="transmembrane region" description="Helical" evidence="2">
    <location>
        <begin position="90"/>
        <end position="113"/>
    </location>
</feature>
<name>A0A139AA53_GONPJ</name>
<dbReference type="Proteomes" id="UP000070544">
    <property type="component" value="Unassembled WGS sequence"/>
</dbReference>
<keyword evidence="4" id="KW-1185">Reference proteome</keyword>
<feature type="transmembrane region" description="Helical" evidence="2">
    <location>
        <begin position="256"/>
        <end position="278"/>
    </location>
</feature>
<feature type="compositionally biased region" description="Pro residues" evidence="1">
    <location>
        <begin position="197"/>
        <end position="207"/>
    </location>
</feature>
<reference evidence="3 4" key="1">
    <citation type="journal article" date="2015" name="Genome Biol. Evol.">
        <title>Phylogenomic analyses indicate that early fungi evolved digesting cell walls of algal ancestors of land plants.</title>
        <authorList>
            <person name="Chang Y."/>
            <person name="Wang S."/>
            <person name="Sekimoto S."/>
            <person name="Aerts A.L."/>
            <person name="Choi C."/>
            <person name="Clum A."/>
            <person name="LaButti K.M."/>
            <person name="Lindquist E.A."/>
            <person name="Yee Ngan C."/>
            <person name="Ohm R.A."/>
            <person name="Salamov A.A."/>
            <person name="Grigoriev I.V."/>
            <person name="Spatafora J.W."/>
            <person name="Berbee M.L."/>
        </authorList>
    </citation>
    <scope>NUCLEOTIDE SEQUENCE [LARGE SCALE GENOMIC DNA]</scope>
    <source>
        <strain evidence="3 4">JEL478</strain>
    </source>
</reference>